<protein>
    <submittedName>
        <fullName evidence="1">Uncharacterized protein</fullName>
    </submittedName>
</protein>
<evidence type="ECO:0000313" key="1">
    <source>
        <dbReference type="EMBL" id="GAJ00306.1"/>
    </source>
</evidence>
<gene>
    <name evidence="1" type="ORF">S12H4_29823</name>
</gene>
<dbReference type="AlphaFoldDB" id="X1UK75"/>
<organism evidence="1">
    <name type="scientific">marine sediment metagenome</name>
    <dbReference type="NCBI Taxonomy" id="412755"/>
    <lineage>
        <taxon>unclassified sequences</taxon>
        <taxon>metagenomes</taxon>
        <taxon>ecological metagenomes</taxon>
    </lineage>
</organism>
<reference evidence="1" key="1">
    <citation type="journal article" date="2014" name="Front. Microbiol.">
        <title>High frequency of phylogenetically diverse reductive dehalogenase-homologous genes in deep subseafloor sedimentary metagenomes.</title>
        <authorList>
            <person name="Kawai M."/>
            <person name="Futagami T."/>
            <person name="Toyoda A."/>
            <person name="Takaki Y."/>
            <person name="Nishi S."/>
            <person name="Hori S."/>
            <person name="Arai W."/>
            <person name="Tsubouchi T."/>
            <person name="Morono Y."/>
            <person name="Uchiyama I."/>
            <person name="Ito T."/>
            <person name="Fujiyama A."/>
            <person name="Inagaki F."/>
            <person name="Takami H."/>
        </authorList>
    </citation>
    <scope>NUCLEOTIDE SEQUENCE</scope>
    <source>
        <strain evidence="1">Expedition CK06-06</strain>
    </source>
</reference>
<proteinExistence type="predicted"/>
<sequence>MKDRSDKARSYSGALMEIGEPAEAYIARYLEREYVKVIPVGKEKRRRDYRCFLANGTVHLVEGKTDTKIAQTSRVPWEVFRLERGGIKAYLSWGYASPCYRVVYFVPQWLKILDIRTEDMRRVLFEHLMGGGRELFVVHTLTDSDRITFLFPVPLHLLRESGCLKEVDIAEIPLDSELPHQMRLNGSQGAK</sequence>
<name>X1UK75_9ZZZZ</name>
<dbReference type="EMBL" id="BARW01017233">
    <property type="protein sequence ID" value="GAJ00306.1"/>
    <property type="molecule type" value="Genomic_DNA"/>
</dbReference>
<comment type="caution">
    <text evidence="1">The sequence shown here is derived from an EMBL/GenBank/DDBJ whole genome shotgun (WGS) entry which is preliminary data.</text>
</comment>
<accession>X1UK75</accession>